<dbReference type="RefSeq" id="XP_002142751.1">
    <property type="nucleotide sequence ID" value="XM_002142715.1"/>
</dbReference>
<dbReference type="VEuPathDB" id="CryptoDB:CMU_021660"/>
<name>B6AJL1_CRYMR</name>
<dbReference type="Proteomes" id="UP000001460">
    <property type="component" value="Unassembled WGS sequence"/>
</dbReference>
<evidence type="ECO:0000313" key="2">
    <source>
        <dbReference type="Proteomes" id="UP000001460"/>
    </source>
</evidence>
<accession>B6AJL1</accession>
<organism evidence="1 2">
    <name type="scientific">Cryptosporidium muris (strain RN66)</name>
    <dbReference type="NCBI Taxonomy" id="441375"/>
    <lineage>
        <taxon>Eukaryota</taxon>
        <taxon>Sar</taxon>
        <taxon>Alveolata</taxon>
        <taxon>Apicomplexa</taxon>
        <taxon>Conoidasida</taxon>
        <taxon>Coccidia</taxon>
        <taxon>Eucoccidiorida</taxon>
        <taxon>Eimeriorina</taxon>
        <taxon>Cryptosporidiidae</taxon>
        <taxon>Cryptosporidium</taxon>
    </lineage>
</organism>
<dbReference type="AlphaFoldDB" id="B6AJL1"/>
<dbReference type="GeneID" id="6997898"/>
<gene>
    <name evidence="1" type="ORF">CMU_021660</name>
</gene>
<dbReference type="OrthoDB" id="340878at2759"/>
<dbReference type="OMA" id="KEECCIS"/>
<sequence>MRKKRCTLKDGNSKNLINGLVKQNKCLDIKKLYLRNAPKRPGYRPIPGVSVYPQNFKSPRILKESTYKDKTLDICHDSISEEQSSCRCGDVITCPGSQEFRCNNSDKSDHIKENFISSCEPVDFRGLRGLLWSKIDVRKVEMFEKRFTEPNASGTIPQDLNENFGAPIFLSKENNNSNNKLERKISNSNENKDINLASVIGLWNDCNNRLIELEPEYTINRDLQNSIKAELDHGIRLLEVQLRKLAMAERQLIHLQLNQLSSQVGTPKYNAVHGMLHDNNKKVLKYDIPNISWFMGLNALDIGNYCHKIADLEGRFMFNSQFNQASIYEELESEDEDLNKNWNINCDNKLDRYGKELLSRHLSRRLTEKESELLLQRNTLTKLSKLMKLLQYSPLANFPCTKGNRYIFLNPVDIGNTCIVWNAFDFVDFIPCVLKLYKVNFEVNMELLSKSIFAKSLCINSNSYKLKSLLEQGMNFLRFIKNIYNRGIQNFKSRITLPKTCLYTKQKFSNLNYSIKNDFILKNKFIQNAIASISLCSNIFEWHIPLSSASIIVESHPYIEYYDIRSYVSSIGVMDEYTALMYIRSLIRFLHLISLDEMKSNQSLEFQGTFNIKHCILPIKASHIYVKKEECCISIGPLDSILLISSTNEQMVGDIDTDFSQLRTEYLQYNKCYPQDLFLSESLLEYHSGENIIYYLPNEIIMLNKRNLNIGEDFDSLSTSTNVPPILFSQMYTNEQIHIYMTGVLLYYCLTGNYYNRNIKEILDLSGVSQDTKNLLLTMLDSNCFRKTSPTFDTILNIPLLSPENLVGTCGVQLCNNRIYY</sequence>
<evidence type="ECO:0000313" key="1">
    <source>
        <dbReference type="EMBL" id="EEA08402.1"/>
    </source>
</evidence>
<keyword evidence="2" id="KW-1185">Reference proteome</keyword>
<proteinExistence type="predicted"/>
<dbReference type="EMBL" id="DS989739">
    <property type="protein sequence ID" value="EEA08402.1"/>
    <property type="molecule type" value="Genomic_DNA"/>
</dbReference>
<reference evidence="1" key="1">
    <citation type="submission" date="2008-06" db="EMBL/GenBank/DDBJ databases">
        <authorList>
            <person name="Lorenzi H."/>
            <person name="Inman J."/>
            <person name="Miller J."/>
            <person name="Schobel S."/>
            <person name="Amedeo P."/>
            <person name="Caler E.V."/>
            <person name="da Silva J."/>
        </authorList>
    </citation>
    <scope>NUCLEOTIDE SEQUENCE [LARGE SCALE GENOMIC DNA]</scope>
    <source>
        <strain evidence="1">RN66</strain>
    </source>
</reference>
<protein>
    <submittedName>
        <fullName evidence="1">Uncharacterized protein</fullName>
    </submittedName>
</protein>